<accession>A0ABR2E0M3</accession>
<dbReference type="Proteomes" id="UP001472677">
    <property type="component" value="Unassembled WGS sequence"/>
</dbReference>
<protein>
    <submittedName>
        <fullName evidence="1">Uncharacterized protein</fullName>
    </submittedName>
</protein>
<organism evidence="1 2">
    <name type="scientific">Hibiscus sabdariffa</name>
    <name type="common">roselle</name>
    <dbReference type="NCBI Taxonomy" id="183260"/>
    <lineage>
        <taxon>Eukaryota</taxon>
        <taxon>Viridiplantae</taxon>
        <taxon>Streptophyta</taxon>
        <taxon>Embryophyta</taxon>
        <taxon>Tracheophyta</taxon>
        <taxon>Spermatophyta</taxon>
        <taxon>Magnoliopsida</taxon>
        <taxon>eudicotyledons</taxon>
        <taxon>Gunneridae</taxon>
        <taxon>Pentapetalae</taxon>
        <taxon>rosids</taxon>
        <taxon>malvids</taxon>
        <taxon>Malvales</taxon>
        <taxon>Malvaceae</taxon>
        <taxon>Malvoideae</taxon>
        <taxon>Hibiscus</taxon>
    </lineage>
</organism>
<evidence type="ECO:0000313" key="1">
    <source>
        <dbReference type="EMBL" id="KAK8550527.1"/>
    </source>
</evidence>
<name>A0ABR2E0M3_9ROSI</name>
<reference evidence="1 2" key="1">
    <citation type="journal article" date="2024" name="G3 (Bethesda)">
        <title>Genome assembly of Hibiscus sabdariffa L. provides insights into metabolisms of medicinal natural products.</title>
        <authorList>
            <person name="Kim T."/>
        </authorList>
    </citation>
    <scope>NUCLEOTIDE SEQUENCE [LARGE SCALE GENOMIC DNA]</scope>
    <source>
        <strain evidence="1">TK-2024</strain>
        <tissue evidence="1">Old leaves</tissue>
    </source>
</reference>
<comment type="caution">
    <text evidence="1">The sequence shown here is derived from an EMBL/GenBank/DDBJ whole genome shotgun (WGS) entry which is preliminary data.</text>
</comment>
<gene>
    <name evidence="1" type="ORF">V6N12_039229</name>
</gene>
<evidence type="ECO:0000313" key="2">
    <source>
        <dbReference type="Proteomes" id="UP001472677"/>
    </source>
</evidence>
<sequence>MIIDLNIDVPFTFEVNSSTVVKAFSFNRVHYAYCTDTNMDMCSGIRDLRSQIKLPLEQLLESNVGKQNDCGQLNEGGGRDLVFKGSEEEEQVHCCNRKPKGLHSTPINIYRKEEN</sequence>
<keyword evidence="2" id="KW-1185">Reference proteome</keyword>
<proteinExistence type="predicted"/>
<dbReference type="EMBL" id="JBBPBM010000020">
    <property type="protein sequence ID" value="KAK8550527.1"/>
    <property type="molecule type" value="Genomic_DNA"/>
</dbReference>